<dbReference type="EMBL" id="FNDJ01000032">
    <property type="protein sequence ID" value="SDL87540.1"/>
    <property type="molecule type" value="Genomic_DNA"/>
</dbReference>
<keyword evidence="6" id="KW-1185">Reference proteome</keyword>
<dbReference type="InterPro" id="IPR050679">
    <property type="entry name" value="Bact_HTH_transcr_reg"/>
</dbReference>
<evidence type="ECO:0000256" key="2">
    <source>
        <dbReference type="ARBA" id="ARBA00023125"/>
    </source>
</evidence>
<dbReference type="InterPro" id="IPR000524">
    <property type="entry name" value="Tscrpt_reg_HTH_GntR"/>
</dbReference>
<organism evidence="5 6">
    <name type="scientific">Nonomuraea jiangxiensis</name>
    <dbReference type="NCBI Taxonomy" id="633440"/>
    <lineage>
        <taxon>Bacteria</taxon>
        <taxon>Bacillati</taxon>
        <taxon>Actinomycetota</taxon>
        <taxon>Actinomycetes</taxon>
        <taxon>Streptosporangiales</taxon>
        <taxon>Streptosporangiaceae</taxon>
        <taxon>Nonomuraea</taxon>
    </lineage>
</organism>
<evidence type="ECO:0000313" key="6">
    <source>
        <dbReference type="Proteomes" id="UP000199202"/>
    </source>
</evidence>
<dbReference type="AlphaFoldDB" id="A0A1G9NMC6"/>
<dbReference type="STRING" id="633440.SAMN05421869_13237"/>
<dbReference type="PRINTS" id="PR00035">
    <property type="entry name" value="HTHGNTR"/>
</dbReference>
<evidence type="ECO:0000259" key="4">
    <source>
        <dbReference type="PROSITE" id="PS50949"/>
    </source>
</evidence>
<dbReference type="PANTHER" id="PTHR44846">
    <property type="entry name" value="MANNOSYL-D-GLYCERATE TRANSPORT/METABOLISM SYSTEM REPRESSOR MNGR-RELATED"/>
    <property type="match status" value="1"/>
</dbReference>
<dbReference type="GO" id="GO:0003700">
    <property type="term" value="F:DNA-binding transcription factor activity"/>
    <property type="evidence" value="ECO:0007669"/>
    <property type="project" value="InterPro"/>
</dbReference>
<name>A0A1G9NMC6_9ACTN</name>
<keyword evidence="3" id="KW-0804">Transcription</keyword>
<dbReference type="GO" id="GO:0003677">
    <property type="term" value="F:DNA binding"/>
    <property type="evidence" value="ECO:0007669"/>
    <property type="project" value="UniProtKB-KW"/>
</dbReference>
<evidence type="ECO:0000256" key="3">
    <source>
        <dbReference type="ARBA" id="ARBA00023163"/>
    </source>
</evidence>
<dbReference type="Pfam" id="PF00392">
    <property type="entry name" value="GntR"/>
    <property type="match status" value="2"/>
</dbReference>
<dbReference type="Proteomes" id="UP000199202">
    <property type="component" value="Unassembled WGS sequence"/>
</dbReference>
<proteinExistence type="predicted"/>
<dbReference type="InterPro" id="IPR036390">
    <property type="entry name" value="WH_DNA-bd_sf"/>
</dbReference>
<dbReference type="Gene3D" id="1.10.10.10">
    <property type="entry name" value="Winged helix-like DNA-binding domain superfamily/Winged helix DNA-binding domain"/>
    <property type="match status" value="2"/>
</dbReference>
<dbReference type="InterPro" id="IPR036388">
    <property type="entry name" value="WH-like_DNA-bd_sf"/>
</dbReference>
<dbReference type="SMART" id="SM00345">
    <property type="entry name" value="HTH_GNTR"/>
    <property type="match status" value="2"/>
</dbReference>
<protein>
    <submittedName>
        <fullName evidence="5">Regulatory protein, gntR family</fullName>
    </submittedName>
</protein>
<evidence type="ECO:0000313" key="5">
    <source>
        <dbReference type="EMBL" id="SDL87540.1"/>
    </source>
</evidence>
<feature type="domain" description="HTH gntR-type" evidence="4">
    <location>
        <begin position="10"/>
        <end position="78"/>
    </location>
</feature>
<evidence type="ECO:0000256" key="1">
    <source>
        <dbReference type="ARBA" id="ARBA00023015"/>
    </source>
</evidence>
<dbReference type="CDD" id="cd07377">
    <property type="entry name" value="WHTH_GntR"/>
    <property type="match status" value="2"/>
</dbReference>
<gene>
    <name evidence="5" type="ORF">SAMN05421869_13237</name>
</gene>
<keyword evidence="1" id="KW-0805">Transcription regulation</keyword>
<dbReference type="PROSITE" id="PS50949">
    <property type="entry name" value="HTH_GNTR"/>
    <property type="match status" value="2"/>
</dbReference>
<accession>A0A1G9NMC6</accession>
<feature type="domain" description="HTH gntR-type" evidence="4">
    <location>
        <begin position="87"/>
        <end position="155"/>
    </location>
</feature>
<sequence>MSMLDRDGPVPIYVQVADEIQDRITSGELRPGEPVPSEAELEAEYTIARTTARNVARELRRRGLAHTVQGEGTFVGPLGVPRAKPTRAIYVIIANDLAARIRRGELRPNRAIPSEQALMRQYGVARVTARQAVSRLREQRWVVTVARRGTYVADPAGWPEEPPA</sequence>
<keyword evidence="2" id="KW-0238">DNA-binding</keyword>
<dbReference type="SUPFAM" id="SSF46785">
    <property type="entry name" value="Winged helix' DNA-binding domain"/>
    <property type="match status" value="2"/>
</dbReference>
<reference evidence="5 6" key="1">
    <citation type="submission" date="2016-10" db="EMBL/GenBank/DDBJ databases">
        <authorList>
            <person name="de Groot N.N."/>
        </authorList>
    </citation>
    <scope>NUCLEOTIDE SEQUENCE [LARGE SCALE GENOMIC DNA]</scope>
    <source>
        <strain evidence="5 6">CGMCC 4.6533</strain>
    </source>
</reference>